<dbReference type="GO" id="GO:0008017">
    <property type="term" value="F:microtubule binding"/>
    <property type="evidence" value="ECO:0007669"/>
    <property type="project" value="InterPro"/>
</dbReference>
<dbReference type="PANTHER" id="PTHR28573">
    <property type="entry name" value="SPINDLE AND KINETOCHORE-ASSOCIATED PROTEIN 1"/>
    <property type="match status" value="1"/>
</dbReference>
<dbReference type="InterPro" id="IPR042031">
    <property type="entry name" value="SKA1_MBD_sf"/>
</dbReference>
<protein>
    <recommendedName>
        <fullName evidence="2">SKA complex subunit 1</fullName>
    </recommendedName>
    <alternativeName>
        <fullName evidence="3">Spindle and kinetochore-associated protein 1</fullName>
    </alternativeName>
</protein>
<feature type="coiled-coil region" evidence="4">
    <location>
        <begin position="95"/>
        <end position="132"/>
    </location>
</feature>
<name>A0A0M8ZXV2_9HYME</name>
<dbReference type="PANTHER" id="PTHR28573:SF1">
    <property type="entry name" value="SPINDLE AND KINETOCHORE-ASSOCIATED PROTEIN 1"/>
    <property type="match status" value="1"/>
</dbReference>
<keyword evidence="4" id="KW-0175">Coiled coil</keyword>
<sequence>MFLVVFNLSSFHKQLFFRSRLAAEQDALNAKRYYVVSIFASILEMTFYTLEEILERQCEKLRDLETATVFIRSKDALKEEFLKMRTAVSQMCNGIETIRQTLNEMTKQNNQCRELLLLIESLDRRINHMEKNIPSELIHDYQKTESSLASNVILEKEFMQESHVLTDENRTEKRGETPMRDCKKVLFNEPEVCPAISLMDKDEFSKIPKYIIGRQSLETVNSFINIINQILRTKYTFLSLGKAHARKQGELNLYLHFKKQEMDICNDNGKFLLDCTVEMHVLCFYKSILKIVAEYVYFFTGTDYERQVKSKLDKLKLNLITVLRHCKRLREHRIKNDVRYVILLKK</sequence>
<evidence type="ECO:0000313" key="6">
    <source>
        <dbReference type="Proteomes" id="UP000053105"/>
    </source>
</evidence>
<dbReference type="Gene3D" id="1.10.10.1890">
    <property type="entry name" value="Ska1 microtubule binding domain-like"/>
    <property type="match status" value="2"/>
</dbReference>
<comment type="similarity">
    <text evidence="1">Belongs to the SKA1 family.</text>
</comment>
<dbReference type="GO" id="GO:0000940">
    <property type="term" value="C:outer kinetochore"/>
    <property type="evidence" value="ECO:0007669"/>
    <property type="project" value="TreeGrafter"/>
</dbReference>
<dbReference type="STRING" id="166423.A0A0M8ZXV2"/>
<dbReference type="GO" id="GO:0005876">
    <property type="term" value="C:spindle microtubule"/>
    <property type="evidence" value="ECO:0007669"/>
    <property type="project" value="TreeGrafter"/>
</dbReference>
<keyword evidence="6" id="KW-1185">Reference proteome</keyword>
<organism evidence="5 6">
    <name type="scientific">Melipona quadrifasciata</name>
    <dbReference type="NCBI Taxonomy" id="166423"/>
    <lineage>
        <taxon>Eukaryota</taxon>
        <taxon>Metazoa</taxon>
        <taxon>Ecdysozoa</taxon>
        <taxon>Arthropoda</taxon>
        <taxon>Hexapoda</taxon>
        <taxon>Insecta</taxon>
        <taxon>Pterygota</taxon>
        <taxon>Neoptera</taxon>
        <taxon>Endopterygota</taxon>
        <taxon>Hymenoptera</taxon>
        <taxon>Apocrita</taxon>
        <taxon>Aculeata</taxon>
        <taxon>Apoidea</taxon>
        <taxon>Anthophila</taxon>
        <taxon>Apidae</taxon>
        <taxon>Melipona</taxon>
    </lineage>
</organism>
<dbReference type="GO" id="GO:0072686">
    <property type="term" value="C:mitotic spindle"/>
    <property type="evidence" value="ECO:0007669"/>
    <property type="project" value="TreeGrafter"/>
</dbReference>
<gene>
    <name evidence="5" type="ORF">WN51_14386</name>
</gene>
<evidence type="ECO:0000313" key="5">
    <source>
        <dbReference type="EMBL" id="KOX73340.1"/>
    </source>
</evidence>
<evidence type="ECO:0000256" key="2">
    <source>
        <dbReference type="ARBA" id="ARBA00047182"/>
    </source>
</evidence>
<dbReference type="OrthoDB" id="5962at2759"/>
<evidence type="ECO:0000256" key="1">
    <source>
        <dbReference type="ARBA" id="ARBA00006836"/>
    </source>
</evidence>
<dbReference type="GO" id="GO:0000278">
    <property type="term" value="P:mitotic cell cycle"/>
    <property type="evidence" value="ECO:0007669"/>
    <property type="project" value="TreeGrafter"/>
</dbReference>
<dbReference type="Proteomes" id="UP000053105">
    <property type="component" value="Unassembled WGS sequence"/>
</dbReference>
<dbReference type="GO" id="GO:0051301">
    <property type="term" value="P:cell division"/>
    <property type="evidence" value="ECO:0007669"/>
    <property type="project" value="InterPro"/>
</dbReference>
<reference evidence="5 6" key="1">
    <citation type="submission" date="2015-07" db="EMBL/GenBank/DDBJ databases">
        <title>The genome of Melipona quadrifasciata.</title>
        <authorList>
            <person name="Pan H."/>
            <person name="Kapheim K."/>
        </authorList>
    </citation>
    <scope>NUCLEOTIDE SEQUENCE [LARGE SCALE GENOMIC DNA]</scope>
    <source>
        <strain evidence="5">0111107301</strain>
        <tissue evidence="5">Whole body</tissue>
    </source>
</reference>
<dbReference type="Pfam" id="PF07160">
    <property type="entry name" value="SKA1"/>
    <property type="match status" value="1"/>
</dbReference>
<dbReference type="GO" id="GO:0031110">
    <property type="term" value="P:regulation of microtubule polymerization or depolymerization"/>
    <property type="evidence" value="ECO:0007669"/>
    <property type="project" value="TreeGrafter"/>
</dbReference>
<accession>A0A0M8ZXV2</accession>
<evidence type="ECO:0000256" key="4">
    <source>
        <dbReference type="SAM" id="Coils"/>
    </source>
</evidence>
<evidence type="ECO:0000256" key="3">
    <source>
        <dbReference type="ARBA" id="ARBA00047202"/>
    </source>
</evidence>
<dbReference type="EMBL" id="KQ435798">
    <property type="protein sequence ID" value="KOX73340.1"/>
    <property type="molecule type" value="Genomic_DNA"/>
</dbReference>
<dbReference type="InterPro" id="IPR009829">
    <property type="entry name" value="SKA1"/>
</dbReference>
<dbReference type="AlphaFoldDB" id="A0A0M8ZXV2"/>
<proteinExistence type="inferred from homology"/>
<dbReference type="GO" id="GO:0007059">
    <property type="term" value="P:chromosome segregation"/>
    <property type="evidence" value="ECO:0007669"/>
    <property type="project" value="InterPro"/>
</dbReference>